<dbReference type="EMBL" id="JAVHNR010000012">
    <property type="protein sequence ID" value="KAK6329974.1"/>
    <property type="molecule type" value="Genomic_DNA"/>
</dbReference>
<protein>
    <submittedName>
        <fullName evidence="2">Uncharacterized protein</fullName>
    </submittedName>
</protein>
<feature type="compositionally biased region" description="Pro residues" evidence="1">
    <location>
        <begin position="224"/>
        <end position="234"/>
    </location>
</feature>
<feature type="region of interest" description="Disordered" evidence="1">
    <location>
        <begin position="186"/>
        <end position="286"/>
    </location>
</feature>
<reference evidence="2 3" key="1">
    <citation type="submission" date="2019-10" db="EMBL/GenBank/DDBJ databases">
        <authorList>
            <person name="Palmer J.M."/>
        </authorList>
    </citation>
    <scope>NUCLEOTIDE SEQUENCE [LARGE SCALE GENOMIC DNA]</scope>
    <source>
        <strain evidence="2 3">TWF718</strain>
    </source>
</reference>
<accession>A0AAN8MLY0</accession>
<feature type="region of interest" description="Disordered" evidence="1">
    <location>
        <begin position="370"/>
        <end position="398"/>
    </location>
</feature>
<feature type="region of interest" description="Disordered" evidence="1">
    <location>
        <begin position="68"/>
        <end position="169"/>
    </location>
</feature>
<dbReference type="AlphaFoldDB" id="A0AAN8MLY0"/>
<feature type="compositionally biased region" description="Pro residues" evidence="1">
    <location>
        <begin position="267"/>
        <end position="278"/>
    </location>
</feature>
<feature type="compositionally biased region" description="Low complexity" evidence="1">
    <location>
        <begin position="236"/>
        <end position="250"/>
    </location>
</feature>
<evidence type="ECO:0000313" key="3">
    <source>
        <dbReference type="Proteomes" id="UP001313282"/>
    </source>
</evidence>
<organism evidence="2 3">
    <name type="scientific">Orbilia javanica</name>
    <dbReference type="NCBI Taxonomy" id="47235"/>
    <lineage>
        <taxon>Eukaryota</taxon>
        <taxon>Fungi</taxon>
        <taxon>Dikarya</taxon>
        <taxon>Ascomycota</taxon>
        <taxon>Pezizomycotina</taxon>
        <taxon>Orbiliomycetes</taxon>
        <taxon>Orbiliales</taxon>
        <taxon>Orbiliaceae</taxon>
        <taxon>Orbilia</taxon>
    </lineage>
</organism>
<feature type="compositionally biased region" description="Acidic residues" evidence="1">
    <location>
        <begin position="130"/>
        <end position="139"/>
    </location>
</feature>
<dbReference type="Proteomes" id="UP001313282">
    <property type="component" value="Unassembled WGS sequence"/>
</dbReference>
<evidence type="ECO:0000256" key="1">
    <source>
        <dbReference type="SAM" id="MobiDB-lite"/>
    </source>
</evidence>
<feature type="compositionally biased region" description="Basic and acidic residues" evidence="1">
    <location>
        <begin position="385"/>
        <end position="398"/>
    </location>
</feature>
<comment type="caution">
    <text evidence="2">The sequence shown here is derived from an EMBL/GenBank/DDBJ whole genome shotgun (WGS) entry which is preliminary data.</text>
</comment>
<keyword evidence="3" id="KW-1185">Reference proteome</keyword>
<evidence type="ECO:0000313" key="2">
    <source>
        <dbReference type="EMBL" id="KAK6329974.1"/>
    </source>
</evidence>
<name>A0AAN8MLY0_9PEZI</name>
<sequence>MDSIVTVVPLTPEQLLQSPAEIYRAKQMAAMQQETDAKLAIVRDAVAQNIKEYETPRRIQFDKMLRDAEKKEEAAKRARQKPMPRRLPTPPEHKPQSKPSLDPSVLHKIPTDPSTPRRIRRGMSNAEIEQTIEDNEDWSDLINTSPSPAPRQKQQFRVGKSVTIAEPKHRLDRPLKSCLKKPRLIETTVQEHGESGVTEATASPEKETSTGIQPLPETPKKSEPPQPPTPPKPPELQDSSLLLKDLQTQKPSDKTTDASKTSSSSPAPKPSPPLPPRPRNPRGISGHLPLSIIRKYKAIITTICPPAWQMLEAFFSRISRPDAEYHDRDELIALVFWNCERITGKKMAEMPGDKVLRVIVDYVTYVLGEKDGDGENGEGGNEEANCDKGGDEKEDACK</sequence>
<proteinExistence type="predicted"/>
<gene>
    <name evidence="2" type="ORF">TWF718_003401</name>
</gene>